<dbReference type="Proteomes" id="UP000198531">
    <property type="component" value="Unassembled WGS sequence"/>
</dbReference>
<dbReference type="PANTHER" id="PTHR30151:SF0">
    <property type="entry name" value="ABC TRANSPORTER PERMEASE PROTEIN MJ0413-RELATED"/>
    <property type="match status" value="1"/>
</dbReference>
<gene>
    <name evidence="9" type="ORF">SAMN04487947_1784</name>
</gene>
<dbReference type="GO" id="GO:0055085">
    <property type="term" value="P:transmembrane transport"/>
    <property type="evidence" value="ECO:0007669"/>
    <property type="project" value="InterPro"/>
</dbReference>
<evidence type="ECO:0000256" key="5">
    <source>
        <dbReference type="ARBA" id="ARBA00022989"/>
    </source>
</evidence>
<keyword evidence="2 7" id="KW-0813">Transport</keyword>
<dbReference type="STRING" id="553469.SAMN04487947_1784"/>
<name>A0A1I6GXF1_9EURY</name>
<proteinExistence type="inferred from homology"/>
<keyword evidence="6 7" id="KW-0472">Membrane</keyword>
<dbReference type="FunFam" id="1.10.3720.10:FF:000003">
    <property type="entry name" value="Aliphatic sulfonate ABC transporter permease"/>
    <property type="match status" value="1"/>
</dbReference>
<dbReference type="Pfam" id="PF00528">
    <property type="entry name" value="BPD_transp_1"/>
    <property type="match status" value="1"/>
</dbReference>
<sequence length="293" mass="31015">MGANSALSAFDTEVDLPVTGSVPLGRLALRLLSVSAFVGLWWLLVNYSVSVIGLNFGLISGPVATGGALLNYLAGEPMTAGGQTIYIHILYSTWRVAAGVGIATVLAVTLGLLIGTSQQWEDYVYPAVELFRPIPPVAWVPIAILVFPTLSVTALSVNLAVLFVVFVGAFFPILVNTIEGVRNVEEEYSRAAESLGADRTDVFRHVILPATLPAILTGISLGIGLGWITVVAAEIVAGNYGIGYVTYQAYRLLATDVILVGMITIGALGYASSWLVVQAANHLTPWGNIETNR</sequence>
<dbReference type="GO" id="GO:0005886">
    <property type="term" value="C:plasma membrane"/>
    <property type="evidence" value="ECO:0007669"/>
    <property type="project" value="UniProtKB-SubCell"/>
</dbReference>
<evidence type="ECO:0000256" key="3">
    <source>
        <dbReference type="ARBA" id="ARBA00022475"/>
    </source>
</evidence>
<dbReference type="PANTHER" id="PTHR30151">
    <property type="entry name" value="ALKANE SULFONATE ABC TRANSPORTER-RELATED, MEMBRANE SUBUNIT"/>
    <property type="match status" value="1"/>
</dbReference>
<dbReference type="InterPro" id="IPR000515">
    <property type="entry name" value="MetI-like"/>
</dbReference>
<feature type="transmembrane region" description="Helical" evidence="7">
    <location>
        <begin position="159"/>
        <end position="178"/>
    </location>
</feature>
<dbReference type="SUPFAM" id="SSF161098">
    <property type="entry name" value="MetI-like"/>
    <property type="match status" value="1"/>
</dbReference>
<evidence type="ECO:0000256" key="1">
    <source>
        <dbReference type="ARBA" id="ARBA00004651"/>
    </source>
</evidence>
<evidence type="ECO:0000313" key="10">
    <source>
        <dbReference type="Proteomes" id="UP000198531"/>
    </source>
</evidence>
<feature type="transmembrane region" description="Helical" evidence="7">
    <location>
        <begin position="214"/>
        <end position="237"/>
    </location>
</feature>
<dbReference type="OrthoDB" id="57451at2157"/>
<evidence type="ECO:0000256" key="2">
    <source>
        <dbReference type="ARBA" id="ARBA00022448"/>
    </source>
</evidence>
<dbReference type="AlphaFoldDB" id="A0A1I6GXF1"/>
<dbReference type="EMBL" id="FOYT01000001">
    <property type="protein sequence ID" value="SFR46858.1"/>
    <property type="molecule type" value="Genomic_DNA"/>
</dbReference>
<feature type="transmembrane region" description="Helical" evidence="7">
    <location>
        <begin position="94"/>
        <end position="114"/>
    </location>
</feature>
<feature type="transmembrane region" description="Helical" evidence="7">
    <location>
        <begin position="27"/>
        <end position="45"/>
    </location>
</feature>
<organism evidence="9 10">
    <name type="scientific">Halogeometricum rufum</name>
    <dbReference type="NCBI Taxonomy" id="553469"/>
    <lineage>
        <taxon>Archaea</taxon>
        <taxon>Methanobacteriati</taxon>
        <taxon>Methanobacteriota</taxon>
        <taxon>Stenosarchaea group</taxon>
        <taxon>Halobacteria</taxon>
        <taxon>Halobacteriales</taxon>
        <taxon>Haloferacaceae</taxon>
        <taxon>Halogeometricum</taxon>
    </lineage>
</organism>
<reference evidence="10" key="1">
    <citation type="submission" date="2016-10" db="EMBL/GenBank/DDBJ databases">
        <authorList>
            <person name="Varghese N."/>
            <person name="Submissions S."/>
        </authorList>
    </citation>
    <scope>NUCLEOTIDE SEQUENCE [LARGE SCALE GENOMIC DNA]</scope>
    <source>
        <strain evidence="10">CGMCC 1.7736</strain>
    </source>
</reference>
<accession>A0A1I6GXF1</accession>
<dbReference type="Gene3D" id="1.10.3720.10">
    <property type="entry name" value="MetI-like"/>
    <property type="match status" value="1"/>
</dbReference>
<keyword evidence="3" id="KW-1003">Cell membrane</keyword>
<keyword evidence="10" id="KW-1185">Reference proteome</keyword>
<feature type="transmembrane region" description="Helical" evidence="7">
    <location>
        <begin position="51"/>
        <end position="73"/>
    </location>
</feature>
<evidence type="ECO:0000256" key="6">
    <source>
        <dbReference type="ARBA" id="ARBA00023136"/>
    </source>
</evidence>
<comment type="similarity">
    <text evidence="7">Belongs to the binding-protein-dependent transport system permease family.</text>
</comment>
<feature type="transmembrane region" description="Helical" evidence="7">
    <location>
        <begin position="249"/>
        <end position="271"/>
    </location>
</feature>
<dbReference type="InterPro" id="IPR035906">
    <property type="entry name" value="MetI-like_sf"/>
</dbReference>
<evidence type="ECO:0000256" key="4">
    <source>
        <dbReference type="ARBA" id="ARBA00022692"/>
    </source>
</evidence>
<evidence type="ECO:0000256" key="7">
    <source>
        <dbReference type="RuleBase" id="RU363032"/>
    </source>
</evidence>
<protein>
    <submittedName>
        <fullName evidence="9">NitT/TauT family transport system permease protein</fullName>
    </submittedName>
</protein>
<dbReference type="CDD" id="cd06261">
    <property type="entry name" value="TM_PBP2"/>
    <property type="match status" value="1"/>
</dbReference>
<keyword evidence="5 7" id="KW-1133">Transmembrane helix</keyword>
<dbReference type="PROSITE" id="PS50928">
    <property type="entry name" value="ABC_TM1"/>
    <property type="match status" value="1"/>
</dbReference>
<comment type="subcellular location">
    <subcellularLocation>
        <location evidence="1 7">Cell membrane</location>
        <topology evidence="1 7">Multi-pass membrane protein</topology>
    </subcellularLocation>
</comment>
<feature type="domain" description="ABC transmembrane type-1" evidence="8">
    <location>
        <begin position="89"/>
        <end position="276"/>
    </location>
</feature>
<keyword evidence="4 7" id="KW-0812">Transmembrane</keyword>
<evidence type="ECO:0000313" key="9">
    <source>
        <dbReference type="EMBL" id="SFR46858.1"/>
    </source>
</evidence>
<feature type="transmembrane region" description="Helical" evidence="7">
    <location>
        <begin position="134"/>
        <end position="152"/>
    </location>
</feature>
<dbReference type="RefSeq" id="WP_218156422.1">
    <property type="nucleotide sequence ID" value="NZ_FOYT01000001.1"/>
</dbReference>
<evidence type="ECO:0000259" key="8">
    <source>
        <dbReference type="PROSITE" id="PS50928"/>
    </source>
</evidence>